<dbReference type="SMART" id="SM01043">
    <property type="entry name" value="BTAD"/>
    <property type="match status" value="1"/>
</dbReference>
<evidence type="ECO:0000256" key="3">
    <source>
        <dbReference type="PROSITE-ProRule" id="PRU01091"/>
    </source>
</evidence>
<dbReference type="CDD" id="cd15831">
    <property type="entry name" value="BTAD"/>
    <property type="match status" value="1"/>
</dbReference>
<proteinExistence type="inferred from homology"/>
<dbReference type="InterPro" id="IPR027417">
    <property type="entry name" value="P-loop_NTPase"/>
</dbReference>
<dbReference type="GO" id="GO:0000160">
    <property type="term" value="P:phosphorelay signal transduction system"/>
    <property type="evidence" value="ECO:0007669"/>
    <property type="project" value="InterPro"/>
</dbReference>
<dbReference type="Gene3D" id="1.25.40.10">
    <property type="entry name" value="Tetratricopeptide repeat domain"/>
    <property type="match status" value="1"/>
</dbReference>
<dbReference type="SUPFAM" id="SSF48452">
    <property type="entry name" value="TPR-like"/>
    <property type="match status" value="1"/>
</dbReference>
<dbReference type="InterPro" id="IPR001867">
    <property type="entry name" value="OmpR/PhoB-type_DNA-bd"/>
</dbReference>
<dbReference type="Gene3D" id="3.40.50.300">
    <property type="entry name" value="P-loop containing nucleotide triphosphate hydrolases"/>
    <property type="match status" value="1"/>
</dbReference>
<protein>
    <submittedName>
        <fullName evidence="6">Putative ATPase/DNA-binding SARP family transcriptional activator</fullName>
    </submittedName>
</protein>
<dbReference type="InterPro" id="IPR011990">
    <property type="entry name" value="TPR-like_helical_dom_sf"/>
</dbReference>
<dbReference type="Proteomes" id="UP000535890">
    <property type="component" value="Unassembled WGS sequence"/>
</dbReference>
<dbReference type="InterPro" id="IPR049945">
    <property type="entry name" value="AAA_22"/>
</dbReference>
<evidence type="ECO:0000256" key="1">
    <source>
        <dbReference type="ARBA" id="ARBA00005820"/>
    </source>
</evidence>
<dbReference type="GO" id="GO:0016887">
    <property type="term" value="F:ATP hydrolysis activity"/>
    <property type="evidence" value="ECO:0007669"/>
    <property type="project" value="InterPro"/>
</dbReference>
<dbReference type="PANTHER" id="PTHR47691:SF3">
    <property type="entry name" value="HTH-TYPE TRANSCRIPTIONAL REGULATOR RV0890C-RELATED"/>
    <property type="match status" value="1"/>
</dbReference>
<evidence type="ECO:0000313" key="7">
    <source>
        <dbReference type="Proteomes" id="UP000535890"/>
    </source>
</evidence>
<evidence type="ECO:0000256" key="4">
    <source>
        <dbReference type="SAM" id="MobiDB-lite"/>
    </source>
</evidence>
<feature type="domain" description="OmpR/PhoB-type" evidence="5">
    <location>
        <begin position="13"/>
        <end position="117"/>
    </location>
</feature>
<dbReference type="PROSITE" id="PS51755">
    <property type="entry name" value="OMPR_PHOB"/>
    <property type="match status" value="1"/>
</dbReference>
<organism evidence="6 7">
    <name type="scientific">Actinomycetospora corticicola</name>
    <dbReference type="NCBI Taxonomy" id="663602"/>
    <lineage>
        <taxon>Bacteria</taxon>
        <taxon>Bacillati</taxon>
        <taxon>Actinomycetota</taxon>
        <taxon>Actinomycetes</taxon>
        <taxon>Pseudonocardiales</taxon>
        <taxon>Pseudonocardiaceae</taxon>
        <taxon>Actinomycetospora</taxon>
    </lineage>
</organism>
<dbReference type="InterPro" id="IPR005158">
    <property type="entry name" value="BTAD"/>
</dbReference>
<dbReference type="Pfam" id="PF00486">
    <property type="entry name" value="Trans_reg_C"/>
    <property type="match status" value="1"/>
</dbReference>
<comment type="caution">
    <text evidence="6">The sequence shown here is derived from an EMBL/GenBank/DDBJ whole genome shotgun (WGS) entry which is preliminary data.</text>
</comment>
<dbReference type="AlphaFoldDB" id="A0A7Y9DYA4"/>
<name>A0A7Y9DYA4_9PSEU</name>
<dbReference type="RefSeq" id="WP_179794999.1">
    <property type="nucleotide sequence ID" value="NZ_BAABHP010000025.1"/>
</dbReference>
<accession>A0A7Y9DYA4</accession>
<evidence type="ECO:0000256" key="2">
    <source>
        <dbReference type="ARBA" id="ARBA00023125"/>
    </source>
</evidence>
<dbReference type="PANTHER" id="PTHR47691">
    <property type="entry name" value="REGULATOR-RELATED"/>
    <property type="match status" value="1"/>
</dbReference>
<dbReference type="Pfam" id="PF03704">
    <property type="entry name" value="BTAD"/>
    <property type="match status" value="1"/>
</dbReference>
<evidence type="ECO:0000313" key="6">
    <source>
        <dbReference type="EMBL" id="NYD37442.1"/>
    </source>
</evidence>
<evidence type="ECO:0000259" key="5">
    <source>
        <dbReference type="PROSITE" id="PS51755"/>
    </source>
</evidence>
<keyword evidence="7" id="KW-1185">Reference proteome</keyword>
<dbReference type="PRINTS" id="PR00364">
    <property type="entry name" value="DISEASERSIST"/>
</dbReference>
<dbReference type="EMBL" id="JACCBN010000001">
    <property type="protein sequence ID" value="NYD37442.1"/>
    <property type="molecule type" value="Genomic_DNA"/>
</dbReference>
<dbReference type="SUPFAM" id="SSF52540">
    <property type="entry name" value="P-loop containing nucleoside triphosphate hydrolases"/>
    <property type="match status" value="1"/>
</dbReference>
<dbReference type="InterPro" id="IPR036388">
    <property type="entry name" value="WH-like_DNA-bd_sf"/>
</dbReference>
<feature type="compositionally biased region" description="Low complexity" evidence="4">
    <location>
        <begin position="11"/>
        <end position="22"/>
    </location>
</feature>
<feature type="region of interest" description="Disordered" evidence="4">
    <location>
        <begin position="1"/>
        <end position="22"/>
    </location>
</feature>
<reference evidence="6 7" key="1">
    <citation type="submission" date="2020-07" db="EMBL/GenBank/DDBJ databases">
        <title>Sequencing the genomes of 1000 actinobacteria strains.</title>
        <authorList>
            <person name="Klenk H.-P."/>
        </authorList>
    </citation>
    <scope>NUCLEOTIDE SEQUENCE [LARGE SCALE GENOMIC DNA]</scope>
    <source>
        <strain evidence="6 7">DSM 45772</strain>
    </source>
</reference>
<dbReference type="InterPro" id="IPR016032">
    <property type="entry name" value="Sig_transdc_resp-reg_C-effctor"/>
</dbReference>
<dbReference type="GO" id="GO:0006355">
    <property type="term" value="P:regulation of DNA-templated transcription"/>
    <property type="evidence" value="ECO:0007669"/>
    <property type="project" value="InterPro"/>
</dbReference>
<dbReference type="Gene3D" id="1.10.10.10">
    <property type="entry name" value="Winged helix-like DNA-binding domain superfamily/Winged helix DNA-binding domain"/>
    <property type="match status" value="1"/>
</dbReference>
<dbReference type="Pfam" id="PF13401">
    <property type="entry name" value="AAA_22"/>
    <property type="match status" value="1"/>
</dbReference>
<comment type="similarity">
    <text evidence="1">Belongs to the AfsR/DnrI/RedD regulatory family.</text>
</comment>
<feature type="DNA-binding region" description="OmpR/PhoB-type" evidence="3">
    <location>
        <begin position="13"/>
        <end position="117"/>
    </location>
</feature>
<dbReference type="SUPFAM" id="SSF46894">
    <property type="entry name" value="C-terminal effector domain of the bipartite response regulators"/>
    <property type="match status" value="1"/>
</dbReference>
<keyword evidence="2 3" id="KW-0238">DNA-binding</keyword>
<dbReference type="SMART" id="SM00862">
    <property type="entry name" value="Trans_reg_C"/>
    <property type="match status" value="1"/>
</dbReference>
<gene>
    <name evidence="6" type="ORF">BJ983_003544</name>
</gene>
<dbReference type="GO" id="GO:0003677">
    <property type="term" value="F:DNA binding"/>
    <property type="evidence" value="ECO:0007669"/>
    <property type="project" value="UniProtKB-UniRule"/>
</dbReference>
<sequence length="973" mass="103952">MRSDRAEGARVPSSSDPVGPVPLFRDLGDLRVEVNGRERGPGGRRPAALLAALLVHVNERVPVDLLSAAVWPDGSPRSTSTLESHLWRLRQVLEPAREPGRASTVLRTEPGGYRLVVDTGQVDSLLFAELARDTDRRLAAGRADEAVALAQRARGLWRGRPFAAVADQPWAAPAVARLEGLHSQLVERHVEALLETGRADSALVELEAALSEHPLRERLWTQLMVASYRAGRVDEALAAYVRARAMLRDELGTEPGEELRETHRRVLAADPALRGSHPPITVIRPDEEPLPSLPRWTTSLVGRGDDIARVLDLLPRAGLVTLRGPAGVGKTRLAVEVARTAAPAFPDGVRFVDLTGARDGRQVVDAVTSALALAASPSGSALEALAAFLRGREVLLVVDDCEHVVDEVARVADVLGRAAPAVRLLVTSRQQLEVDHEIVVDLVPLAVPDDDDPGGAALDLFLDRWGVEDRAGLTGADLAQVRRVCRAVDGVPLALELAAARARTFSLAEVAEQSEQDPSALSALGRRRRSERSSVFDAVARSYDLLEPDEQRLHRALSVLPGPFTVAAAAAVAGSSVGRVADLLADLAHRSLLSARRTPAPGRPTTFSQLTIVRAHGGRALDAAGESAAVRTRRTAWILDLVADHPRLGHPTERGWSDAIGDDLPTLRAVLHETLVERPAASGVHAVAGLGTMFWYQRDATLEGRRWIELAAEVAGRVDGVSTSTGVRIAIDLATIRAFAGRADLASPVREHVLAELPHLDLEGDEAVVTGDAVLLLAACLGLAGDQEQARSVEDVAVSIARRTGDPTLALLCRTRAVSGDVGRRDPEAVFDDAVAVHTDAEAVDNRFAAWIAAGIAHMAAHAAGRADVALHWSDVCLLAVRRTGRQHAPFQLELRANTLSLLGRHAEARRLYDAARVHVDRAGLPWPSMPGTAPLLARTWAATPDALGRAGDDDASLVVQDLLRGLEGRTSA</sequence>